<comment type="subcellular location">
    <subcellularLocation>
        <location evidence="1">Cell membrane</location>
        <topology evidence="1">Multi-pass membrane protein</topology>
    </subcellularLocation>
</comment>
<evidence type="ECO:0000256" key="1">
    <source>
        <dbReference type="ARBA" id="ARBA00004651"/>
    </source>
</evidence>
<dbReference type="NCBIfam" id="TIGR00360">
    <property type="entry name" value="ComEC_N-term"/>
    <property type="match status" value="1"/>
</dbReference>
<feature type="transmembrane region" description="Helical" evidence="6">
    <location>
        <begin position="187"/>
        <end position="209"/>
    </location>
</feature>
<dbReference type="PANTHER" id="PTHR30619:SF1">
    <property type="entry name" value="RECOMBINATION PROTEIN 2"/>
    <property type="match status" value="1"/>
</dbReference>
<feature type="transmembrane region" description="Helical" evidence="6">
    <location>
        <begin position="306"/>
        <end position="325"/>
    </location>
</feature>
<dbReference type="GO" id="GO:0005886">
    <property type="term" value="C:plasma membrane"/>
    <property type="evidence" value="ECO:0007669"/>
    <property type="project" value="UniProtKB-SubCell"/>
</dbReference>
<keyword evidence="3 6" id="KW-0812">Transmembrane</keyword>
<comment type="caution">
    <text evidence="8">The sequence shown here is derived from an EMBL/GenBank/DDBJ whole genome shotgun (WGS) entry which is preliminary data.</text>
</comment>
<keyword evidence="9" id="KW-1185">Reference proteome</keyword>
<feature type="domain" description="ComEC/Rec2-related protein" evidence="7">
    <location>
        <begin position="122"/>
        <end position="387"/>
    </location>
</feature>
<evidence type="ECO:0000259" key="7">
    <source>
        <dbReference type="Pfam" id="PF03772"/>
    </source>
</evidence>
<evidence type="ECO:0000256" key="6">
    <source>
        <dbReference type="SAM" id="Phobius"/>
    </source>
</evidence>
<evidence type="ECO:0000256" key="4">
    <source>
        <dbReference type="ARBA" id="ARBA00022989"/>
    </source>
</evidence>
<gene>
    <name evidence="8" type="ORF">AEST_15580</name>
</gene>
<dbReference type="PANTHER" id="PTHR30619">
    <property type="entry name" value="DNA INTERNALIZATION/COMPETENCE PROTEIN COMEC/REC2"/>
    <property type="match status" value="1"/>
</dbReference>
<keyword evidence="4 6" id="KW-1133">Transmembrane helix</keyword>
<name>J2IEM6_9ALTE</name>
<dbReference type="Proteomes" id="UP000012043">
    <property type="component" value="Unassembled WGS sequence"/>
</dbReference>
<evidence type="ECO:0000256" key="2">
    <source>
        <dbReference type="ARBA" id="ARBA00022475"/>
    </source>
</evidence>
<dbReference type="InterPro" id="IPR052159">
    <property type="entry name" value="Competence_DNA_uptake"/>
</dbReference>
<proteinExistence type="predicted"/>
<accession>J2IEM6</accession>
<dbReference type="Pfam" id="PF03772">
    <property type="entry name" value="Competence"/>
    <property type="match status" value="1"/>
</dbReference>
<keyword evidence="5 6" id="KW-0472">Membrane</keyword>
<evidence type="ECO:0000256" key="3">
    <source>
        <dbReference type="ARBA" id="ARBA00022692"/>
    </source>
</evidence>
<dbReference type="EMBL" id="ALAB01000021">
    <property type="protein sequence ID" value="EJI85637.1"/>
    <property type="molecule type" value="Genomic_DNA"/>
</dbReference>
<dbReference type="AlphaFoldDB" id="J2IEM6"/>
<evidence type="ECO:0000256" key="5">
    <source>
        <dbReference type="ARBA" id="ARBA00023136"/>
    </source>
</evidence>
<keyword evidence="2" id="KW-1003">Cell membrane</keyword>
<feature type="transmembrane region" description="Helical" evidence="6">
    <location>
        <begin position="274"/>
        <end position="294"/>
    </location>
</feature>
<dbReference type="PATRIC" id="fig|1197174.4.peg.1526"/>
<feature type="transmembrane region" description="Helical" evidence="6">
    <location>
        <begin position="389"/>
        <end position="410"/>
    </location>
</feature>
<feature type="transmembrane region" description="Helical" evidence="6">
    <location>
        <begin position="244"/>
        <end position="262"/>
    </location>
</feature>
<protein>
    <recommendedName>
        <fullName evidence="7">ComEC/Rec2-related protein domain-containing protein</fullName>
    </recommendedName>
</protein>
<reference evidence="8 9" key="1">
    <citation type="journal article" date="2012" name="J. Bacteriol.">
        <title>Genome Sequence of Pectin-Degrading Alishewanella aestuarii Strain B11T, Isolated from Tidal Flat Sediment.</title>
        <authorList>
            <person name="Jung J."/>
            <person name="Choi S."/>
            <person name="Chun J."/>
            <person name="Park W."/>
        </authorList>
    </citation>
    <scope>NUCLEOTIDE SEQUENCE [LARGE SCALE GENOMIC DNA]</scope>
    <source>
        <strain evidence="8 9">B11</strain>
    </source>
</reference>
<evidence type="ECO:0000313" key="9">
    <source>
        <dbReference type="Proteomes" id="UP000012043"/>
    </source>
</evidence>
<sequence>MRIRAVQQDSDSSLLQLEILDPQARGYQLRVRWLQAPALEVGERWRLPLRLKAVYSRQNPGAANAELSALQERVIATGYVDRQRPAIKLASSRALRPRLLQQLELAWQGRETAILLRALSSGERDFSPELWQGLRHSGLGHLLVISGLHISLVYGWSLALLLGLGTVCRRRVPLPLALMLSLLPALAYAWLAGFAVPTLRAIVALGLFLTGRLLLRPANAANYWLLLCSTLLLLNPLWVISVSFWLSILAVGMILLLSWYLGPLPQPWRQRLRYWLCFHLLLTASMSLLTAVFFNGLSALTLISNLLFIPWCTLLAIPLVLLALLYSLSGLPFATEVWLLPDLALRPLQLWLDWAAQWPVWWSLPGLNGTVSLLLCALFLLLLLLRVRYLVWSCFVLTFSIAMLLTPTAGVRLTLLDSGQATVLLLEQRNTKLLYLDIPAPQAEQLIRQQLLPLLQFYRIRQLDAVIWPRLTAEHLPALALLRQHTAAWPLFSADVLPATSQACAAIEKHELAAKLTLRHWSLPDKDPCSLSISLNGWQLLLPGRLQRLTEQRLLARYPELSADLYLLSDFGRDSANSLALLQQLAPVQLLLAANGAAAHPYPVTAVRQRIALLQLPLYHTGEQGAIVVDFQPRQLKISTWRQRQRPRWTENVTPGAETEIRTR</sequence>
<feature type="transmembrane region" description="Helical" evidence="6">
    <location>
        <begin position="360"/>
        <end position="382"/>
    </location>
</feature>
<dbReference type="InterPro" id="IPR004477">
    <property type="entry name" value="ComEC_N"/>
</dbReference>
<feature type="transmembrane region" description="Helical" evidence="6">
    <location>
        <begin position="142"/>
        <end position="167"/>
    </location>
</feature>
<organism evidence="8 9">
    <name type="scientific">Alishewanella aestuarii B11</name>
    <dbReference type="NCBI Taxonomy" id="1197174"/>
    <lineage>
        <taxon>Bacteria</taxon>
        <taxon>Pseudomonadati</taxon>
        <taxon>Pseudomonadota</taxon>
        <taxon>Gammaproteobacteria</taxon>
        <taxon>Alteromonadales</taxon>
        <taxon>Alteromonadaceae</taxon>
        <taxon>Alishewanella</taxon>
    </lineage>
</organism>
<evidence type="ECO:0000313" key="8">
    <source>
        <dbReference type="EMBL" id="EJI85637.1"/>
    </source>
</evidence>